<sequence length="284" mass="32329">MASGHREIACVSQMQLPKSPIAIYGPGYYVQSKEKKITALQAYLKIAEHALPDSQDLKTSRLWHSDLHGENIYVDPDDPTSICSILDWQSVKLGPLYSHVIEPYILEYDGPSMDGNVLQCPEIKDVEKMIGRDLAASKKKKKKKEKAEILFAAMSLVSQYRHMTQQENESLFRALEFQQTPKYRMLNFAQAIFVEGEATYLSIVADQYHKGWEAFPSIKENPNVRKSFPFTFSEEEPQAVDFDSELVEYGVGLMQDVREAVGLQYFRLDGTVDHDMYDAAKQGI</sequence>
<comment type="caution">
    <text evidence="7">The sequence shown here is derived from an EMBL/GenBank/DDBJ whole genome shotgun (WGS) entry which is preliminary data.</text>
</comment>
<dbReference type="Proteomes" id="UP000223968">
    <property type="component" value="Unassembled WGS sequence"/>
</dbReference>
<keyword evidence="4" id="KW-0809">Transit peptide</keyword>
<name>A0A2B7XY43_9EURO</name>
<dbReference type="Gene3D" id="3.90.1200.10">
    <property type="match status" value="1"/>
</dbReference>
<dbReference type="PANTHER" id="PTHR36091:SF1">
    <property type="entry name" value="ALTERED INHERITANCE OF MITOCHONDRIA PROTEIN 9, MITOCHONDRIAL"/>
    <property type="match status" value="1"/>
</dbReference>
<dbReference type="GO" id="GO:0005739">
    <property type="term" value="C:mitochondrion"/>
    <property type="evidence" value="ECO:0007669"/>
    <property type="project" value="UniProtKB-SubCell"/>
</dbReference>
<organism evidence="7 8">
    <name type="scientific">Helicocarpus griseus UAMH5409</name>
    <dbReference type="NCBI Taxonomy" id="1447875"/>
    <lineage>
        <taxon>Eukaryota</taxon>
        <taxon>Fungi</taxon>
        <taxon>Dikarya</taxon>
        <taxon>Ascomycota</taxon>
        <taxon>Pezizomycotina</taxon>
        <taxon>Eurotiomycetes</taxon>
        <taxon>Eurotiomycetidae</taxon>
        <taxon>Onygenales</taxon>
        <taxon>Ajellomycetaceae</taxon>
        <taxon>Helicocarpus</taxon>
    </lineage>
</organism>
<dbReference type="InterPro" id="IPR051035">
    <property type="entry name" value="Mito_inheritance_9"/>
</dbReference>
<dbReference type="AlphaFoldDB" id="A0A2B7XY43"/>
<proteinExistence type="inferred from homology"/>
<evidence type="ECO:0000256" key="1">
    <source>
        <dbReference type="ARBA" id="ARBA00004173"/>
    </source>
</evidence>
<evidence type="ECO:0000313" key="7">
    <source>
        <dbReference type="EMBL" id="PGH14136.1"/>
    </source>
</evidence>
<dbReference type="STRING" id="1447875.A0A2B7XY43"/>
<evidence type="ECO:0000256" key="2">
    <source>
        <dbReference type="ARBA" id="ARBA00005543"/>
    </source>
</evidence>
<evidence type="ECO:0000256" key="3">
    <source>
        <dbReference type="ARBA" id="ARBA00016197"/>
    </source>
</evidence>
<dbReference type="SUPFAM" id="SSF56112">
    <property type="entry name" value="Protein kinase-like (PK-like)"/>
    <property type="match status" value="1"/>
</dbReference>
<comment type="similarity">
    <text evidence="2">Belongs to the AIM9 family.</text>
</comment>
<keyword evidence="5" id="KW-0496">Mitochondrion</keyword>
<accession>A0A2B7XY43</accession>
<dbReference type="EMBL" id="PDNB01000038">
    <property type="protein sequence ID" value="PGH14136.1"/>
    <property type="molecule type" value="Genomic_DNA"/>
</dbReference>
<evidence type="ECO:0000256" key="4">
    <source>
        <dbReference type="ARBA" id="ARBA00022946"/>
    </source>
</evidence>
<dbReference type="InterPro" id="IPR011009">
    <property type="entry name" value="Kinase-like_dom_sf"/>
</dbReference>
<comment type="subcellular location">
    <subcellularLocation>
        <location evidence="1">Mitochondrion</location>
    </subcellularLocation>
</comment>
<reference evidence="7 8" key="1">
    <citation type="submission" date="2017-10" db="EMBL/GenBank/DDBJ databases">
        <title>Comparative genomics in systemic dimorphic fungi from Ajellomycetaceae.</title>
        <authorList>
            <person name="Munoz J.F."/>
            <person name="Mcewen J.G."/>
            <person name="Clay O.K."/>
            <person name="Cuomo C.A."/>
        </authorList>
    </citation>
    <scope>NUCLEOTIDE SEQUENCE [LARGE SCALE GENOMIC DNA]</scope>
    <source>
        <strain evidence="7 8">UAMH5409</strain>
    </source>
</reference>
<dbReference type="PANTHER" id="PTHR36091">
    <property type="entry name" value="ALTERED INHERITANCE OF MITOCHONDRIA PROTEIN 9, MITOCHONDRIAL"/>
    <property type="match status" value="1"/>
</dbReference>
<keyword evidence="8" id="KW-1185">Reference proteome</keyword>
<evidence type="ECO:0000256" key="6">
    <source>
        <dbReference type="ARBA" id="ARBA00031849"/>
    </source>
</evidence>
<protein>
    <recommendedName>
        <fullName evidence="3">Altered inheritance of mitochondria protein 9, mitochondrial</fullName>
    </recommendedName>
    <alternativeName>
        <fullName evidence="6">Found in mitochondrial proteome protein 29</fullName>
    </alternativeName>
</protein>
<dbReference type="OrthoDB" id="2831558at2759"/>
<gene>
    <name evidence="7" type="ORF">AJ79_03253</name>
</gene>
<evidence type="ECO:0000313" key="8">
    <source>
        <dbReference type="Proteomes" id="UP000223968"/>
    </source>
</evidence>
<evidence type="ECO:0000256" key="5">
    <source>
        <dbReference type="ARBA" id="ARBA00023128"/>
    </source>
</evidence>